<protein>
    <recommendedName>
        <fullName evidence="3">Carboxypeptidase-like protein</fullName>
    </recommendedName>
</protein>
<dbReference type="SUPFAM" id="SSF49464">
    <property type="entry name" value="Carboxypeptidase regulatory domain-like"/>
    <property type="match status" value="1"/>
</dbReference>
<dbReference type="Pfam" id="PF13715">
    <property type="entry name" value="CarbopepD_reg_2"/>
    <property type="match status" value="1"/>
</dbReference>
<name>A0ABN1JHJ9_9FLAO</name>
<keyword evidence="2" id="KW-1185">Reference proteome</keyword>
<evidence type="ECO:0000313" key="1">
    <source>
        <dbReference type="EMBL" id="GAA0739895.1"/>
    </source>
</evidence>
<comment type="caution">
    <text evidence="1">The sequence shown here is derived from an EMBL/GenBank/DDBJ whole genome shotgun (WGS) entry which is preliminary data.</text>
</comment>
<dbReference type="RefSeq" id="WP_343796192.1">
    <property type="nucleotide sequence ID" value="NZ_BAAAGF010000001.1"/>
</dbReference>
<organism evidence="1 2">
    <name type="scientific">Gaetbulibacter jejuensis</name>
    <dbReference type="NCBI Taxonomy" id="584607"/>
    <lineage>
        <taxon>Bacteria</taxon>
        <taxon>Pseudomonadati</taxon>
        <taxon>Bacteroidota</taxon>
        <taxon>Flavobacteriia</taxon>
        <taxon>Flavobacteriales</taxon>
        <taxon>Flavobacteriaceae</taxon>
        <taxon>Gaetbulibacter</taxon>
    </lineage>
</organism>
<sequence length="290" mass="32928">MKHLKKIKISLFENYLYAPNFAAKSTLFSARASIDVFKRSLLVFSLLTTFVIQSQTVTLSGKVIANDDVEGIHIINKTASKYTTTGEKGEFEIPATLNDTIIVSGVKYLREEIVISQNHINSKLLEVNLTENVNELNEVVVGKILSGDLTSDIKNSGVERDINFYDVGIPGYTGKPKTQSERRLYEAQTGSGLIPLNPILNWISGRTKRLKHLIELERQDVQMNRAISEFSEMLFEIDDLDEAQRMEFFYFSSEDPEFMQIAKEKNDIKLLEFLQIKLKAYKANVNSSQD</sequence>
<evidence type="ECO:0000313" key="2">
    <source>
        <dbReference type="Proteomes" id="UP001500736"/>
    </source>
</evidence>
<dbReference type="InterPro" id="IPR008969">
    <property type="entry name" value="CarboxyPept-like_regulatory"/>
</dbReference>
<dbReference type="EMBL" id="BAAAGF010000001">
    <property type="protein sequence ID" value="GAA0739895.1"/>
    <property type="molecule type" value="Genomic_DNA"/>
</dbReference>
<gene>
    <name evidence="1" type="ORF">GCM10009431_09490</name>
</gene>
<proteinExistence type="predicted"/>
<reference evidence="1 2" key="1">
    <citation type="journal article" date="2019" name="Int. J. Syst. Evol. Microbiol.">
        <title>The Global Catalogue of Microorganisms (GCM) 10K type strain sequencing project: providing services to taxonomists for standard genome sequencing and annotation.</title>
        <authorList>
            <consortium name="The Broad Institute Genomics Platform"/>
            <consortium name="The Broad Institute Genome Sequencing Center for Infectious Disease"/>
            <person name="Wu L."/>
            <person name="Ma J."/>
        </authorList>
    </citation>
    <scope>NUCLEOTIDE SEQUENCE [LARGE SCALE GENOMIC DNA]</scope>
    <source>
        <strain evidence="1 2">JCM 15976</strain>
    </source>
</reference>
<evidence type="ECO:0008006" key="3">
    <source>
        <dbReference type="Google" id="ProtNLM"/>
    </source>
</evidence>
<dbReference type="Proteomes" id="UP001500736">
    <property type="component" value="Unassembled WGS sequence"/>
</dbReference>
<accession>A0ABN1JHJ9</accession>